<dbReference type="Proteomes" id="UP000233220">
    <property type="component" value="Unplaced"/>
</dbReference>
<reference evidence="1" key="2">
    <citation type="submission" date="2025-09" db="UniProtKB">
        <authorList>
            <consortium name="Ensembl"/>
        </authorList>
    </citation>
    <scope>IDENTIFICATION</scope>
</reference>
<sequence>MMRRAGAPARGDPTGRKILHAGFFLLKANSAKTNAVRWEELRIPWGRAPHPRPLASICHTQDCRVEPERSFSGRKGR</sequence>
<gene>
    <name evidence="1" type="primary">RIN3</name>
</gene>
<dbReference type="Ensembl" id="ENSSBOT00000053394.1">
    <property type="protein sequence ID" value="ENSSBOP00000036462.1"/>
    <property type="gene ID" value="ENSSBOG00000034366.1"/>
</dbReference>
<proteinExistence type="predicted"/>
<name>A0A2K6UX41_SAIBB</name>
<organism evidence="1 2">
    <name type="scientific">Saimiri boliviensis boliviensis</name>
    <name type="common">Bolivian squirrel monkey</name>
    <dbReference type="NCBI Taxonomy" id="39432"/>
    <lineage>
        <taxon>Eukaryota</taxon>
        <taxon>Metazoa</taxon>
        <taxon>Chordata</taxon>
        <taxon>Craniata</taxon>
        <taxon>Vertebrata</taxon>
        <taxon>Euteleostomi</taxon>
        <taxon>Mammalia</taxon>
        <taxon>Eutheria</taxon>
        <taxon>Euarchontoglires</taxon>
        <taxon>Primates</taxon>
        <taxon>Haplorrhini</taxon>
        <taxon>Platyrrhini</taxon>
        <taxon>Cebidae</taxon>
        <taxon>Saimiriinae</taxon>
        <taxon>Saimiri</taxon>
    </lineage>
</organism>
<protein>
    <submittedName>
        <fullName evidence="1">Ras and Rab interactor 3</fullName>
    </submittedName>
</protein>
<dbReference type="GeneTree" id="ENSGT00940000158622"/>
<reference evidence="1" key="1">
    <citation type="submission" date="2025-08" db="UniProtKB">
        <authorList>
            <consortium name="Ensembl"/>
        </authorList>
    </citation>
    <scope>IDENTIFICATION</scope>
</reference>
<evidence type="ECO:0000313" key="1">
    <source>
        <dbReference type="Ensembl" id="ENSSBOP00000036462.1"/>
    </source>
</evidence>
<evidence type="ECO:0000313" key="2">
    <source>
        <dbReference type="Proteomes" id="UP000233220"/>
    </source>
</evidence>
<dbReference type="AlphaFoldDB" id="A0A2K6UX41"/>
<accession>A0A2K6UX41</accession>
<keyword evidence="2" id="KW-1185">Reference proteome</keyword>